<feature type="transmembrane region" description="Helical" evidence="1">
    <location>
        <begin position="236"/>
        <end position="254"/>
    </location>
</feature>
<sequence length="264" mass="28661">MLTFLLIIALVGYISSAVVIIQHVVKNQLTHPAFSMIPAALAIISHGLLLFGELSGDSFHHINIASSLASVAWLIALFSFFRGPQSGNLLLKPVIYLFSALTCVLLAFAPASWGAYISMNVGLLIHIVLSLVAYGVLILATLYAIQAAYVSKVLKQRKNNALFSRLPPLMTVERYFFRLLMTGTLLLILSLISGFAFLDNMFAQNVAHKTFLSLAAAAAYITANVTHRVTGSRGKLMISLTIIGSILLTLGYFGSRFVKDILLS</sequence>
<feature type="transmembrane region" description="Helical" evidence="1">
    <location>
        <begin position="175"/>
        <end position="198"/>
    </location>
</feature>
<feature type="domain" description="Cytochrome c assembly protein" evidence="2">
    <location>
        <begin position="63"/>
        <end position="262"/>
    </location>
</feature>
<name>A0A432ZJ08_9GAMM</name>
<accession>A0A432ZJ08</accession>
<comment type="caution">
    <text evidence="3">The sequence shown here is derived from an EMBL/GenBank/DDBJ whole genome shotgun (WGS) entry which is preliminary data.</text>
</comment>
<dbReference type="Pfam" id="PF01578">
    <property type="entry name" value="Cytochrom_C_asm"/>
    <property type="match status" value="1"/>
</dbReference>
<evidence type="ECO:0000313" key="3">
    <source>
        <dbReference type="EMBL" id="RUO77951.1"/>
    </source>
</evidence>
<dbReference type="GO" id="GO:0017004">
    <property type="term" value="P:cytochrome complex assembly"/>
    <property type="evidence" value="ECO:0007669"/>
    <property type="project" value="InterPro"/>
</dbReference>
<dbReference type="EMBL" id="PIQF01000001">
    <property type="protein sequence ID" value="RUO77951.1"/>
    <property type="molecule type" value="Genomic_DNA"/>
</dbReference>
<organism evidence="3 4">
    <name type="scientific">Idiomarina seosinensis</name>
    <dbReference type="NCBI Taxonomy" id="281739"/>
    <lineage>
        <taxon>Bacteria</taxon>
        <taxon>Pseudomonadati</taxon>
        <taxon>Pseudomonadota</taxon>
        <taxon>Gammaproteobacteria</taxon>
        <taxon>Alteromonadales</taxon>
        <taxon>Idiomarinaceae</taxon>
        <taxon>Idiomarina</taxon>
    </lineage>
</organism>
<protein>
    <submittedName>
        <fullName evidence="3">ABC transporter permease</fullName>
    </submittedName>
</protein>
<dbReference type="PANTHER" id="PTHR38034:SF1">
    <property type="entry name" value="INNER MEMBRANE PROTEIN YPJD"/>
    <property type="match status" value="1"/>
</dbReference>
<dbReference type="InterPro" id="IPR002541">
    <property type="entry name" value="Cyt_c_assembly"/>
</dbReference>
<proteinExistence type="predicted"/>
<dbReference type="GO" id="GO:0020037">
    <property type="term" value="F:heme binding"/>
    <property type="evidence" value="ECO:0007669"/>
    <property type="project" value="InterPro"/>
</dbReference>
<feature type="transmembrane region" description="Helical" evidence="1">
    <location>
        <begin position="64"/>
        <end position="82"/>
    </location>
</feature>
<keyword evidence="1" id="KW-0812">Transmembrane</keyword>
<dbReference type="AlphaFoldDB" id="A0A432ZJ08"/>
<keyword evidence="1" id="KW-1133">Transmembrane helix</keyword>
<feature type="transmembrane region" description="Helical" evidence="1">
    <location>
        <begin position="123"/>
        <end position="145"/>
    </location>
</feature>
<gene>
    <name evidence="3" type="ORF">CWI81_05590</name>
</gene>
<reference evidence="3 4" key="1">
    <citation type="journal article" date="2011" name="Front. Microbiol.">
        <title>Genomic signatures of strain selection and enhancement in Bacillus atrophaeus var. globigii, a historical biowarfare simulant.</title>
        <authorList>
            <person name="Gibbons H.S."/>
            <person name="Broomall S.M."/>
            <person name="McNew L.A."/>
            <person name="Daligault H."/>
            <person name="Chapman C."/>
            <person name="Bruce D."/>
            <person name="Karavis M."/>
            <person name="Krepps M."/>
            <person name="McGregor P.A."/>
            <person name="Hong C."/>
            <person name="Park K.H."/>
            <person name="Akmal A."/>
            <person name="Feldman A."/>
            <person name="Lin J.S."/>
            <person name="Chang W.E."/>
            <person name="Higgs B.W."/>
            <person name="Demirev P."/>
            <person name="Lindquist J."/>
            <person name="Liem A."/>
            <person name="Fochler E."/>
            <person name="Read T.D."/>
            <person name="Tapia R."/>
            <person name="Johnson S."/>
            <person name="Bishop-Lilly K.A."/>
            <person name="Detter C."/>
            <person name="Han C."/>
            <person name="Sozhamannan S."/>
            <person name="Rosenzweig C.N."/>
            <person name="Skowronski E.W."/>
        </authorList>
    </citation>
    <scope>NUCLEOTIDE SEQUENCE [LARGE SCALE GENOMIC DNA]</scope>
    <source>
        <strain evidence="3 4">CL-SP19</strain>
    </source>
</reference>
<dbReference type="Proteomes" id="UP000287908">
    <property type="component" value="Unassembled WGS sequence"/>
</dbReference>
<dbReference type="InterPro" id="IPR052372">
    <property type="entry name" value="YpjD/HemX"/>
</dbReference>
<evidence type="ECO:0000256" key="1">
    <source>
        <dbReference type="SAM" id="Phobius"/>
    </source>
</evidence>
<feature type="transmembrane region" description="Helical" evidence="1">
    <location>
        <begin position="94"/>
        <end position="116"/>
    </location>
</feature>
<evidence type="ECO:0000259" key="2">
    <source>
        <dbReference type="Pfam" id="PF01578"/>
    </source>
</evidence>
<dbReference type="GO" id="GO:0005886">
    <property type="term" value="C:plasma membrane"/>
    <property type="evidence" value="ECO:0007669"/>
    <property type="project" value="TreeGrafter"/>
</dbReference>
<dbReference type="RefSeq" id="WP_126784475.1">
    <property type="nucleotide sequence ID" value="NZ_PIQF01000001.1"/>
</dbReference>
<evidence type="ECO:0000313" key="4">
    <source>
        <dbReference type="Proteomes" id="UP000287908"/>
    </source>
</evidence>
<dbReference type="OrthoDB" id="9780793at2"/>
<feature type="transmembrane region" description="Helical" evidence="1">
    <location>
        <begin position="33"/>
        <end position="52"/>
    </location>
</feature>
<keyword evidence="1" id="KW-0472">Membrane</keyword>
<keyword evidence="4" id="KW-1185">Reference proteome</keyword>
<dbReference type="PANTHER" id="PTHR38034">
    <property type="entry name" value="INNER MEMBRANE PROTEIN YPJD"/>
    <property type="match status" value="1"/>
</dbReference>